<reference evidence="2" key="1">
    <citation type="journal article" date="2019" name="Int. J. Syst. Evol. Microbiol.">
        <title>The Global Catalogue of Microorganisms (GCM) 10K type strain sequencing project: providing services to taxonomists for standard genome sequencing and annotation.</title>
        <authorList>
            <consortium name="The Broad Institute Genomics Platform"/>
            <consortium name="The Broad Institute Genome Sequencing Center for Infectious Disease"/>
            <person name="Wu L."/>
            <person name="Ma J."/>
        </authorList>
    </citation>
    <scope>NUCLEOTIDE SEQUENCE [LARGE SCALE GENOMIC DNA]</scope>
    <source>
        <strain evidence="2">JCM 18304</strain>
    </source>
</reference>
<protein>
    <submittedName>
        <fullName evidence="1">Uncharacterized protein</fullName>
    </submittedName>
</protein>
<gene>
    <name evidence="1" type="ORF">GCM10023322_15280</name>
</gene>
<keyword evidence="2" id="KW-1185">Reference proteome</keyword>
<accession>A0ABP9RMC7</accession>
<evidence type="ECO:0000313" key="1">
    <source>
        <dbReference type="EMBL" id="GAA5181206.1"/>
    </source>
</evidence>
<proteinExistence type="predicted"/>
<dbReference type="Proteomes" id="UP001501570">
    <property type="component" value="Unassembled WGS sequence"/>
</dbReference>
<dbReference type="EMBL" id="BAABJQ010000004">
    <property type="protein sequence ID" value="GAA5181206.1"/>
    <property type="molecule type" value="Genomic_DNA"/>
</dbReference>
<comment type="caution">
    <text evidence="1">The sequence shown here is derived from an EMBL/GenBank/DDBJ whole genome shotgun (WGS) entry which is preliminary data.</text>
</comment>
<sequence>MRFGGVVGEDEPDPRLRWSEEARRLPMPIIGLLPQPHLEDWGAIGVGSGTRNGILDSCEASISYTLWRNPDEPDDPANLAALDEQERRAPEMEPPWPRPPWLVEQVRRMRYPTLWECVRTQWSREPGASDAAQTLLVAHVNHVLANRFRHSRVGGDDPPYALSGAVHQRCVESQVPVMVDGTTRNGFRIDTDPHVYGLAVALDAHTVLTAALPRDVLPYLEIAFAVRPA</sequence>
<organism evidence="1 2">
    <name type="scientific">Rugosimonospora acidiphila</name>
    <dbReference type="NCBI Taxonomy" id="556531"/>
    <lineage>
        <taxon>Bacteria</taxon>
        <taxon>Bacillati</taxon>
        <taxon>Actinomycetota</taxon>
        <taxon>Actinomycetes</taxon>
        <taxon>Micromonosporales</taxon>
        <taxon>Micromonosporaceae</taxon>
        <taxon>Rugosimonospora</taxon>
    </lineage>
</organism>
<name>A0ABP9RMC7_9ACTN</name>
<evidence type="ECO:0000313" key="2">
    <source>
        <dbReference type="Proteomes" id="UP001501570"/>
    </source>
</evidence>